<comment type="caution">
    <text evidence="6">The sequence shown here is derived from an EMBL/GenBank/DDBJ whole genome shotgun (WGS) entry which is preliminary data.</text>
</comment>
<dbReference type="EMBL" id="JAGSOV010000077">
    <property type="protein sequence ID" value="MCO1660060.1"/>
    <property type="molecule type" value="Genomic_DNA"/>
</dbReference>
<comment type="subcellular location">
    <subcellularLocation>
        <location evidence="1">Golgi apparatus membrane</location>
        <topology evidence="1">Peripheral membrane protein</topology>
        <orientation evidence="1">Cytoplasmic side</orientation>
    </subcellularLocation>
</comment>
<dbReference type="Gene3D" id="1.10.3630.10">
    <property type="entry name" value="yeast vps74-n-term truncation variant domain like"/>
    <property type="match status" value="1"/>
</dbReference>
<evidence type="ECO:0000256" key="5">
    <source>
        <dbReference type="SAM" id="MobiDB-lite"/>
    </source>
</evidence>
<evidence type="ECO:0000256" key="4">
    <source>
        <dbReference type="ARBA" id="ARBA00023136"/>
    </source>
</evidence>
<dbReference type="RefSeq" id="WP_252445312.1">
    <property type="nucleotide sequence ID" value="NZ_JAGSOV010000077.1"/>
</dbReference>
<evidence type="ECO:0000313" key="7">
    <source>
        <dbReference type="Proteomes" id="UP001165283"/>
    </source>
</evidence>
<accession>A0ABT1AAK1</accession>
<evidence type="ECO:0000256" key="3">
    <source>
        <dbReference type="ARBA" id="ARBA00023121"/>
    </source>
</evidence>
<evidence type="ECO:0000313" key="6">
    <source>
        <dbReference type="EMBL" id="MCO1660060.1"/>
    </source>
</evidence>
<keyword evidence="3" id="KW-0446">Lipid-binding</keyword>
<keyword evidence="4" id="KW-0472">Membrane</keyword>
<dbReference type="InterPro" id="IPR008628">
    <property type="entry name" value="GPP34-like"/>
</dbReference>
<sequence length="245" mass="25350">MELLICEEMLLLALDGEKGGTTWLSGWTALTGGVLVDAIAAGAVTVEDETLRPGEEPAHPLLRRVREAVAAEGQPRTVGDWVQRLPIVLDPLVEAVAARLVEDGVLGEEHGTILGLIPTTRFPEVDPTAEQVLRTRLRSVLVQGAEPSPHDLLLIALVEPAGLLATATGEDERAVRRAARKRGAELAERATTDPDGGAAVAAVSSVTSGAALAAMMGAVVATTAAHTSTTTTSTSTSTSTSPTED</sequence>
<protein>
    <submittedName>
        <fullName evidence="6">GPP34 family phosphoprotein</fullName>
    </submittedName>
</protein>
<keyword evidence="2" id="KW-0333">Golgi apparatus</keyword>
<dbReference type="Proteomes" id="UP001165283">
    <property type="component" value="Unassembled WGS sequence"/>
</dbReference>
<proteinExistence type="predicted"/>
<evidence type="ECO:0000256" key="2">
    <source>
        <dbReference type="ARBA" id="ARBA00023034"/>
    </source>
</evidence>
<gene>
    <name evidence="6" type="ORF">KDL28_33880</name>
</gene>
<feature type="region of interest" description="Disordered" evidence="5">
    <location>
        <begin position="224"/>
        <end position="245"/>
    </location>
</feature>
<reference evidence="6" key="1">
    <citation type="submission" date="2021-04" db="EMBL/GenBank/DDBJ databases">
        <title>Pseudonocardia sp. nov., isolated from sandy soil of mangrove forest.</title>
        <authorList>
            <person name="Zan Z."/>
            <person name="Huang R."/>
            <person name="Liu W."/>
        </authorList>
    </citation>
    <scope>NUCLEOTIDE SEQUENCE</scope>
    <source>
        <strain evidence="6">S2-4</strain>
    </source>
</reference>
<name>A0ABT1AAK1_9PSEU</name>
<dbReference type="InterPro" id="IPR038261">
    <property type="entry name" value="GPP34-like_sf"/>
</dbReference>
<organism evidence="6 7">
    <name type="scientific">Pseudonocardia humida</name>
    <dbReference type="NCBI Taxonomy" id="2800819"/>
    <lineage>
        <taxon>Bacteria</taxon>
        <taxon>Bacillati</taxon>
        <taxon>Actinomycetota</taxon>
        <taxon>Actinomycetes</taxon>
        <taxon>Pseudonocardiales</taxon>
        <taxon>Pseudonocardiaceae</taxon>
        <taxon>Pseudonocardia</taxon>
    </lineage>
</organism>
<dbReference type="Pfam" id="PF05719">
    <property type="entry name" value="GPP34"/>
    <property type="match status" value="1"/>
</dbReference>
<keyword evidence="7" id="KW-1185">Reference proteome</keyword>
<evidence type="ECO:0000256" key="1">
    <source>
        <dbReference type="ARBA" id="ARBA00004255"/>
    </source>
</evidence>